<proteinExistence type="predicted"/>
<gene>
    <name evidence="1" type="ORF">A4A49_61234</name>
</gene>
<evidence type="ECO:0000313" key="1">
    <source>
        <dbReference type="EMBL" id="OIT27608.1"/>
    </source>
</evidence>
<dbReference type="Proteomes" id="UP000187609">
    <property type="component" value="Unassembled WGS sequence"/>
</dbReference>
<keyword evidence="2" id="KW-1185">Reference proteome</keyword>
<feature type="non-terminal residue" evidence="1">
    <location>
        <position position="230"/>
    </location>
</feature>
<name>A0A1J6KS22_NICAT</name>
<dbReference type="EMBL" id="MJEQ01002342">
    <property type="protein sequence ID" value="OIT27608.1"/>
    <property type="molecule type" value="Genomic_DNA"/>
</dbReference>
<organism evidence="1 2">
    <name type="scientific">Nicotiana attenuata</name>
    <name type="common">Coyote tobacco</name>
    <dbReference type="NCBI Taxonomy" id="49451"/>
    <lineage>
        <taxon>Eukaryota</taxon>
        <taxon>Viridiplantae</taxon>
        <taxon>Streptophyta</taxon>
        <taxon>Embryophyta</taxon>
        <taxon>Tracheophyta</taxon>
        <taxon>Spermatophyta</taxon>
        <taxon>Magnoliopsida</taxon>
        <taxon>eudicotyledons</taxon>
        <taxon>Gunneridae</taxon>
        <taxon>Pentapetalae</taxon>
        <taxon>asterids</taxon>
        <taxon>lamiids</taxon>
        <taxon>Solanales</taxon>
        <taxon>Solanaceae</taxon>
        <taxon>Nicotianoideae</taxon>
        <taxon>Nicotianeae</taxon>
        <taxon>Nicotiana</taxon>
    </lineage>
</organism>
<dbReference type="Gramene" id="OIT27608">
    <property type="protein sequence ID" value="OIT27608"/>
    <property type="gene ID" value="A4A49_61234"/>
</dbReference>
<sequence length="230" mass="26262">ILMMNPLPSIAQTFYILIQEEKEREFKPNNRLLMESTSLNANGPSNNKFRTNYNERGNSVGHHSYNSNKSNYPPAKSRMVCDYCKKSGHTRYTCYRIHGFPQDFKFTKRRNAASTANVHAKCEEVEDGNHNQGLQNLTKDQYIQLLSLLEKFPGRNIGEGSNKITCGVANFAGIVACSTYEEIAEITMCRCSKSVVDLWILDSGSSNHMTYRKYFLKNIRTLSYPFLVTL</sequence>
<dbReference type="AlphaFoldDB" id="A0A1J6KS22"/>
<dbReference type="PANTHER" id="PTHR34222">
    <property type="entry name" value="GAG_PRE-INTEGRS DOMAIN-CONTAINING PROTEIN"/>
    <property type="match status" value="1"/>
</dbReference>
<feature type="non-terminal residue" evidence="1">
    <location>
        <position position="1"/>
    </location>
</feature>
<comment type="caution">
    <text evidence="1">The sequence shown here is derived from an EMBL/GenBank/DDBJ whole genome shotgun (WGS) entry which is preliminary data.</text>
</comment>
<evidence type="ECO:0000313" key="2">
    <source>
        <dbReference type="Proteomes" id="UP000187609"/>
    </source>
</evidence>
<protein>
    <submittedName>
        <fullName evidence="1">Uncharacterized protein</fullName>
    </submittedName>
</protein>
<reference evidence="1" key="1">
    <citation type="submission" date="2016-11" db="EMBL/GenBank/DDBJ databases">
        <title>The genome of Nicotiana attenuata.</title>
        <authorList>
            <person name="Xu S."/>
            <person name="Brockmoeller T."/>
            <person name="Gaquerel E."/>
            <person name="Navarro A."/>
            <person name="Kuhl H."/>
            <person name="Gase K."/>
            <person name="Ling Z."/>
            <person name="Zhou W."/>
            <person name="Kreitzer C."/>
            <person name="Stanke M."/>
            <person name="Tang H."/>
            <person name="Lyons E."/>
            <person name="Pandey P."/>
            <person name="Pandey S.P."/>
            <person name="Timmermann B."/>
            <person name="Baldwin I.T."/>
        </authorList>
    </citation>
    <scope>NUCLEOTIDE SEQUENCE [LARGE SCALE GENOMIC DNA]</scope>
    <source>
        <strain evidence="1">UT</strain>
    </source>
</reference>
<accession>A0A1J6KS22</accession>
<dbReference type="OMA" id="DASWMAF"/>
<dbReference type="PANTHER" id="PTHR34222:SF89">
    <property type="match status" value="1"/>
</dbReference>